<sequence length="271" mass="29430">MRFQILTSALALPAAIFAFSDSSPWVLLSSSKIPQPSNTNQIQTSPEVLASTRNILSHCPTDKYLVVTQPGINAADLQKGDCSMPHLCKAVEDSRIKGKYFVAEVIGDVAEVRLDEYIKSVCSKKGKAVDVKSVRLASTSQATKARDLASNDASLATQLEAVTAADSYTILFYATPPEPLYEPEFLESVHMGMKRDTGSAPVSRQNNETDFNKLPLFEKYQFFTPGIFMGIVVAIILLSILGVGIRGLASLEVSYGAFDKEMGPAAQKKQQ</sequence>
<keyword evidence="5 11" id="KW-0732">Signal</keyword>
<feature type="chain" id="PRO_5007837273" description="Protein BIG1" evidence="11">
    <location>
        <begin position="23"/>
        <end position="271"/>
    </location>
</feature>
<keyword evidence="7 10" id="KW-1133">Transmembrane helix</keyword>
<dbReference type="AlphaFoldDB" id="A0A162M7J4"/>
<feature type="transmembrane region" description="Helical" evidence="10">
    <location>
        <begin position="222"/>
        <end position="245"/>
    </location>
</feature>
<evidence type="ECO:0000256" key="4">
    <source>
        <dbReference type="ARBA" id="ARBA00022692"/>
    </source>
</evidence>
<feature type="signal peptide" evidence="11">
    <location>
        <begin position="1"/>
        <end position="22"/>
    </location>
</feature>
<dbReference type="OMA" id="YFTPGIF"/>
<name>A0A162M7J4_METRR</name>
<dbReference type="PANTHER" id="PTHR28285:SF1">
    <property type="entry name" value="PROTEIN BIG1"/>
    <property type="match status" value="1"/>
</dbReference>
<dbReference type="InterPro" id="IPR046756">
    <property type="entry name" value="VAS1/VOA1_TM"/>
</dbReference>
<keyword evidence="15" id="KW-1185">Reference proteome</keyword>
<feature type="domain" description="V-type proton ATPase subunit S1/VOA1 transmembrane" evidence="12">
    <location>
        <begin position="221"/>
        <end position="260"/>
    </location>
</feature>
<evidence type="ECO:0000313" key="13">
    <source>
        <dbReference type="EMBL" id="OAA52060.1"/>
    </source>
</evidence>
<comment type="caution">
    <text evidence="13">The sequence shown here is derived from an EMBL/GenBank/DDBJ whole genome shotgun (WGS) entry which is preliminary data.</text>
</comment>
<dbReference type="GO" id="GO:0005789">
    <property type="term" value="C:endoplasmic reticulum membrane"/>
    <property type="evidence" value="ECO:0007669"/>
    <property type="project" value="UniProtKB-SubCell"/>
</dbReference>
<reference evidence="16" key="2">
    <citation type="submission" date="2018-12" db="EMBL/GenBank/DDBJ databases">
        <title>The complete genome of Metarhizium rileyi, a key fungal pathogen of Lepidoptera.</title>
        <authorList>
            <person name="Binneck E."/>
            <person name="Lastra C.C.L."/>
            <person name="Sosa-Gomez D.R."/>
        </authorList>
    </citation>
    <scope>NUCLEOTIDE SEQUENCE [LARGE SCALE GENOMIC DNA]</scope>
    <source>
        <strain evidence="16">Cep018-CH2</strain>
    </source>
</reference>
<accession>A0A5C6GJM8</accession>
<keyword evidence="6" id="KW-0256">Endoplasmic reticulum</keyword>
<evidence type="ECO:0000259" key="12">
    <source>
        <dbReference type="Pfam" id="PF20520"/>
    </source>
</evidence>
<evidence type="ECO:0000256" key="6">
    <source>
        <dbReference type="ARBA" id="ARBA00022824"/>
    </source>
</evidence>
<evidence type="ECO:0000256" key="3">
    <source>
        <dbReference type="ARBA" id="ARBA00022089"/>
    </source>
</evidence>
<evidence type="ECO:0000256" key="5">
    <source>
        <dbReference type="ARBA" id="ARBA00022729"/>
    </source>
</evidence>
<evidence type="ECO:0000256" key="10">
    <source>
        <dbReference type="SAM" id="Phobius"/>
    </source>
</evidence>
<keyword evidence="9" id="KW-0961">Cell wall biogenesis/degradation</keyword>
<dbReference type="Proteomes" id="UP000317257">
    <property type="component" value="Unassembled WGS sequence"/>
</dbReference>
<dbReference type="PANTHER" id="PTHR28285">
    <property type="entry name" value="PROTEIN BIG1"/>
    <property type="match status" value="1"/>
</dbReference>
<keyword evidence="4 10" id="KW-0812">Transmembrane</keyword>
<reference evidence="14" key="3">
    <citation type="journal article" date="2019" name="Microbiol. Resour. Announc.">
        <title>Genome Sequence of Metarhizium rileyi, a Microbial Control Agent for Lepidoptera.</title>
        <authorList>
            <person name="Binneck E."/>
            <person name="Lastra C.C.L."/>
            <person name="Sosa-Gomez D.R."/>
        </authorList>
    </citation>
    <scope>NUCLEOTIDE SEQUENCE</scope>
    <source>
        <strain evidence="14">Cep018-CH2</strain>
    </source>
</reference>
<organism evidence="13 15">
    <name type="scientific">Metarhizium rileyi (strain RCEF 4871)</name>
    <name type="common">Nomuraea rileyi</name>
    <dbReference type="NCBI Taxonomy" id="1649241"/>
    <lineage>
        <taxon>Eukaryota</taxon>
        <taxon>Fungi</taxon>
        <taxon>Dikarya</taxon>
        <taxon>Ascomycota</taxon>
        <taxon>Pezizomycotina</taxon>
        <taxon>Sordariomycetes</taxon>
        <taxon>Hypocreomycetidae</taxon>
        <taxon>Hypocreales</taxon>
        <taxon>Clavicipitaceae</taxon>
        <taxon>Metarhizium</taxon>
    </lineage>
</organism>
<dbReference type="GO" id="GO:0006078">
    <property type="term" value="P:(1-&gt;6)-beta-D-glucan biosynthetic process"/>
    <property type="evidence" value="ECO:0007669"/>
    <property type="project" value="TreeGrafter"/>
</dbReference>
<evidence type="ECO:0000256" key="7">
    <source>
        <dbReference type="ARBA" id="ARBA00022989"/>
    </source>
</evidence>
<proteinExistence type="inferred from homology"/>
<dbReference type="InterPro" id="IPR037654">
    <property type="entry name" value="Big1"/>
</dbReference>
<accession>A0A162M7J4</accession>
<evidence type="ECO:0000256" key="9">
    <source>
        <dbReference type="ARBA" id="ARBA00023316"/>
    </source>
</evidence>
<dbReference type="EMBL" id="SBHS01000003">
    <property type="protein sequence ID" value="TWU77514.1"/>
    <property type="molecule type" value="Genomic_DNA"/>
</dbReference>
<dbReference type="EMBL" id="AZHC01000001">
    <property type="protein sequence ID" value="OAA52060.1"/>
    <property type="molecule type" value="Genomic_DNA"/>
</dbReference>
<dbReference type="Proteomes" id="UP000243498">
    <property type="component" value="Unassembled WGS sequence"/>
</dbReference>
<dbReference type="GO" id="GO:0071555">
    <property type="term" value="P:cell wall organization"/>
    <property type="evidence" value="ECO:0007669"/>
    <property type="project" value="UniProtKB-KW"/>
</dbReference>
<evidence type="ECO:0000256" key="8">
    <source>
        <dbReference type="ARBA" id="ARBA00023136"/>
    </source>
</evidence>
<comment type="similarity">
    <text evidence="2">Belongs to the BIG1 family.</text>
</comment>
<reference evidence="13 15" key="1">
    <citation type="journal article" date="2016" name="Genome Biol. Evol.">
        <title>Divergent and convergent evolution of fungal pathogenicity.</title>
        <authorList>
            <person name="Shang Y."/>
            <person name="Xiao G."/>
            <person name="Zheng P."/>
            <person name="Cen K."/>
            <person name="Zhan S."/>
            <person name="Wang C."/>
        </authorList>
    </citation>
    <scope>NUCLEOTIDE SEQUENCE [LARGE SCALE GENOMIC DNA]</scope>
    <source>
        <strain evidence="13 15">RCEF 4871</strain>
    </source>
</reference>
<evidence type="ECO:0000256" key="2">
    <source>
        <dbReference type="ARBA" id="ARBA00008203"/>
    </source>
</evidence>
<gene>
    <name evidence="14" type="ORF">ED733_007284</name>
    <name evidence="13" type="ORF">NOR_00653</name>
</gene>
<dbReference type="Pfam" id="PF20520">
    <property type="entry name" value="Ac45-VOA1_TM"/>
    <property type="match status" value="1"/>
</dbReference>
<comment type="subcellular location">
    <subcellularLocation>
        <location evidence="1">Endoplasmic reticulum membrane</location>
        <topology evidence="1">Single-pass type I membrane protein</topology>
    </subcellularLocation>
</comment>
<protein>
    <recommendedName>
        <fullName evidence="3">Protein BIG1</fullName>
    </recommendedName>
</protein>
<evidence type="ECO:0000313" key="16">
    <source>
        <dbReference type="Proteomes" id="UP000317257"/>
    </source>
</evidence>
<evidence type="ECO:0000313" key="14">
    <source>
        <dbReference type="EMBL" id="TWU77514.1"/>
    </source>
</evidence>
<evidence type="ECO:0000256" key="11">
    <source>
        <dbReference type="SAM" id="SignalP"/>
    </source>
</evidence>
<evidence type="ECO:0000313" key="15">
    <source>
        <dbReference type="Proteomes" id="UP000243498"/>
    </source>
</evidence>
<keyword evidence="8 10" id="KW-0472">Membrane</keyword>
<dbReference type="GO" id="GO:0009272">
    <property type="term" value="P:fungal-type cell wall biogenesis"/>
    <property type="evidence" value="ECO:0007669"/>
    <property type="project" value="TreeGrafter"/>
</dbReference>
<dbReference type="STRING" id="1081105.A0A162M7J4"/>
<dbReference type="OrthoDB" id="9985059at2759"/>
<evidence type="ECO:0000256" key="1">
    <source>
        <dbReference type="ARBA" id="ARBA00004115"/>
    </source>
</evidence>